<dbReference type="InterPro" id="IPR053901">
    <property type="entry name" value="C5orf34-like"/>
</dbReference>
<dbReference type="InterPro" id="IPR027865">
    <property type="entry name" value="C5orf34-like_C"/>
</dbReference>
<name>A0A6S8AI51_9STRA</name>
<evidence type="ECO:0000313" key="4">
    <source>
        <dbReference type="EMBL" id="CAE0433131.1"/>
    </source>
</evidence>
<dbReference type="AlphaFoldDB" id="A0A6S8AI51"/>
<dbReference type="EMBL" id="HBIN01004850">
    <property type="protein sequence ID" value="CAE0433131.1"/>
    <property type="molecule type" value="Transcribed_RNA"/>
</dbReference>
<sequence length="556" mass="63180">MLAFKYKPLRLVLLEDGRALGCFSRTLVEDSTSTAEYKNKSETSAAIQIFSHAAFENVTSAPGFEYEESVVLLLLLEKSGGSYTCIDALGKRTRGVTAFASKEFLNPLKMLVNFRNSHFDIPYIHERFIPRSKVVKLSRRIKVVRWPAASTTPNNYRFSENGEISVSSLDGSCVLHLSCNGLIARVSSLTPLSCSLQDMRYVRIPRILYVNSNSNGNANEIDSDKENKNEKHSRYEVILKHVEMVRKRLLSETKENTNTDANKHDGTEKQCYSYISQDITRCPPDAHSPSWDNGSDEFLIAYSTDPMGCYEYGNGFGKTIIEWTSVATYHIRHTQKNRISVLAHIHADDSFLEVQGCKGIKFFQHKSQNFKTERVYAETAVPRVIRCSGKREYVLQKIADHSLCLLKKAMLSAEQRNNNGTASMSSKLSENEADLRIVKEEYVVNLGRFTAFSNKKISVLFADRTILHSNNNFTECQIVLSHGEAVTVNVQNPVHVEWYVRAAGQFWKWVFSPTDILQDKITSFKRIEMIVNSQRASRMQQGQIQHILSTLKRHNN</sequence>
<dbReference type="EMBL" id="HBIN01004849">
    <property type="protein sequence ID" value="CAE0433130.1"/>
    <property type="molecule type" value="Transcribed_RNA"/>
</dbReference>
<dbReference type="PANTHER" id="PTHR34531">
    <property type="entry name" value="ZGC:153352"/>
    <property type="match status" value="1"/>
</dbReference>
<evidence type="ECO:0000313" key="2">
    <source>
        <dbReference type="EMBL" id="CAE0433129.1"/>
    </source>
</evidence>
<proteinExistence type="predicted"/>
<organism evidence="2">
    <name type="scientific">Aplanochytrium stocchinoi</name>
    <dbReference type="NCBI Taxonomy" id="215587"/>
    <lineage>
        <taxon>Eukaryota</taxon>
        <taxon>Sar</taxon>
        <taxon>Stramenopiles</taxon>
        <taxon>Bigyra</taxon>
        <taxon>Labyrinthulomycetes</taxon>
        <taxon>Thraustochytrida</taxon>
        <taxon>Thraustochytriidae</taxon>
        <taxon>Aplanochytrium</taxon>
    </lineage>
</organism>
<dbReference type="PANTHER" id="PTHR34531:SF1">
    <property type="entry name" value="CHROMOSOME 5 OPEN READING FRAME 34"/>
    <property type="match status" value="1"/>
</dbReference>
<dbReference type="Pfam" id="PF15016">
    <property type="entry name" value="C5orf34_C"/>
    <property type="match status" value="1"/>
</dbReference>
<dbReference type="EMBL" id="HBIN01004848">
    <property type="protein sequence ID" value="CAE0433129.1"/>
    <property type="molecule type" value="Transcribed_RNA"/>
</dbReference>
<feature type="domain" description="C5orf34-like C-terminal" evidence="1">
    <location>
        <begin position="437"/>
        <end position="509"/>
    </location>
</feature>
<evidence type="ECO:0000313" key="3">
    <source>
        <dbReference type="EMBL" id="CAE0433130.1"/>
    </source>
</evidence>
<protein>
    <recommendedName>
        <fullName evidence="1">C5orf34-like C-terminal domain-containing protein</fullName>
    </recommendedName>
</protein>
<accession>A0A6S8AI51</accession>
<reference evidence="2" key="1">
    <citation type="submission" date="2021-01" db="EMBL/GenBank/DDBJ databases">
        <authorList>
            <person name="Corre E."/>
            <person name="Pelletier E."/>
            <person name="Niang G."/>
            <person name="Scheremetjew M."/>
            <person name="Finn R."/>
            <person name="Kale V."/>
            <person name="Holt S."/>
            <person name="Cochrane G."/>
            <person name="Meng A."/>
            <person name="Brown T."/>
            <person name="Cohen L."/>
        </authorList>
    </citation>
    <scope>NUCLEOTIDE SEQUENCE</scope>
    <source>
        <strain evidence="2">GSBS06</strain>
    </source>
</reference>
<evidence type="ECO:0000259" key="1">
    <source>
        <dbReference type="Pfam" id="PF15016"/>
    </source>
</evidence>
<gene>
    <name evidence="2" type="ORF">ASTO00021_LOCUS3450</name>
    <name evidence="3" type="ORF">ASTO00021_LOCUS3451</name>
    <name evidence="4" type="ORF">ASTO00021_LOCUS3452</name>
</gene>